<comment type="caution">
    <text evidence="1">The sequence shown here is derived from an EMBL/GenBank/DDBJ whole genome shotgun (WGS) entry which is preliminary data.</text>
</comment>
<protein>
    <submittedName>
        <fullName evidence="1">Uncharacterized protein</fullName>
    </submittedName>
</protein>
<reference evidence="1" key="1">
    <citation type="submission" date="2020-08" db="EMBL/GenBank/DDBJ databases">
        <title>Multicomponent nature underlies the extraordinary mechanical properties of spider dragline silk.</title>
        <authorList>
            <person name="Kono N."/>
            <person name="Nakamura H."/>
            <person name="Mori M."/>
            <person name="Yoshida Y."/>
            <person name="Ohtoshi R."/>
            <person name="Malay A.D."/>
            <person name="Moran D.A.P."/>
            <person name="Tomita M."/>
            <person name="Numata K."/>
            <person name="Arakawa K."/>
        </authorList>
    </citation>
    <scope>NUCLEOTIDE SEQUENCE</scope>
</reference>
<organism evidence="1 2">
    <name type="scientific">Nephila pilipes</name>
    <name type="common">Giant wood spider</name>
    <name type="synonym">Nephila maculata</name>
    <dbReference type="NCBI Taxonomy" id="299642"/>
    <lineage>
        <taxon>Eukaryota</taxon>
        <taxon>Metazoa</taxon>
        <taxon>Ecdysozoa</taxon>
        <taxon>Arthropoda</taxon>
        <taxon>Chelicerata</taxon>
        <taxon>Arachnida</taxon>
        <taxon>Araneae</taxon>
        <taxon>Araneomorphae</taxon>
        <taxon>Entelegynae</taxon>
        <taxon>Araneoidea</taxon>
        <taxon>Nephilidae</taxon>
        <taxon>Nephila</taxon>
    </lineage>
</organism>
<dbReference type="AlphaFoldDB" id="A0A8X6Q071"/>
<gene>
    <name evidence="1" type="primary">AVEN_179207_1</name>
    <name evidence="1" type="ORF">NPIL_485521</name>
</gene>
<evidence type="ECO:0000313" key="1">
    <source>
        <dbReference type="EMBL" id="GFT98373.1"/>
    </source>
</evidence>
<dbReference type="Proteomes" id="UP000887013">
    <property type="component" value="Unassembled WGS sequence"/>
</dbReference>
<name>A0A8X6Q071_NEPPI</name>
<accession>A0A8X6Q071</accession>
<keyword evidence="2" id="KW-1185">Reference proteome</keyword>
<evidence type="ECO:0000313" key="2">
    <source>
        <dbReference type="Proteomes" id="UP000887013"/>
    </source>
</evidence>
<dbReference type="EMBL" id="BMAW01122315">
    <property type="protein sequence ID" value="GFT98373.1"/>
    <property type="molecule type" value="Genomic_DNA"/>
</dbReference>
<dbReference type="OrthoDB" id="10378193at2759"/>
<sequence length="92" mass="10452">MLLIFMLGQIPKLSFPGCLYLLAIERRSLPKGLPRSWTASLRTDDGTYRLRRISLILGLEVCHPRICLTIVCGGKALVSYHHQKRTDPSNQF</sequence>
<proteinExistence type="predicted"/>